<sequence length="211" mass="22619">MADHDVLIEKLSRSAEPVKRPWQPGVRVISWLALALPCGIVASLLLNRTLTDWSQTGALAVVLQLLLTFAAGTLAIRNAFLLSIAGRQPLGWKWFAPLVSVWLASTLANLHLHHSVPTTASVDGPNCYLFMLVVSMPMAAIVVGYLRRTRTLFPARSLAAAGAGVACMALTLLSLCHPTHISAADLLGHLAAISTIVLLTMALGYRWVSLP</sequence>
<evidence type="ECO:0000313" key="2">
    <source>
        <dbReference type="EMBL" id="WZV99336.1"/>
    </source>
</evidence>
<dbReference type="Proteomes" id="UP001466893">
    <property type="component" value="Chromosome"/>
</dbReference>
<feature type="transmembrane region" description="Helical" evidence="1">
    <location>
        <begin position="186"/>
        <end position="208"/>
    </location>
</feature>
<organism evidence="2 3">
    <name type="scientific">Kosakonia calanthes</name>
    <dbReference type="NCBI Taxonomy" id="3139408"/>
    <lineage>
        <taxon>Bacteria</taxon>
        <taxon>Pseudomonadati</taxon>
        <taxon>Pseudomonadota</taxon>
        <taxon>Gammaproteobacteria</taxon>
        <taxon>Enterobacterales</taxon>
        <taxon>Enterobacteriaceae</taxon>
        <taxon>Kosakonia</taxon>
    </lineage>
</organism>
<accession>A0ABZ3BDS3</accession>
<keyword evidence="1" id="KW-0472">Membrane</keyword>
<keyword evidence="1" id="KW-0812">Transmembrane</keyword>
<feature type="transmembrane region" description="Helical" evidence="1">
    <location>
        <begin position="158"/>
        <end position="180"/>
    </location>
</feature>
<dbReference type="EMBL" id="CP151800">
    <property type="protein sequence ID" value="WZV99336.1"/>
    <property type="molecule type" value="Genomic_DNA"/>
</dbReference>
<evidence type="ECO:0000313" key="3">
    <source>
        <dbReference type="Proteomes" id="UP001466893"/>
    </source>
</evidence>
<feature type="transmembrane region" description="Helical" evidence="1">
    <location>
        <begin position="94"/>
        <end position="116"/>
    </location>
</feature>
<proteinExistence type="predicted"/>
<reference evidence="2 3" key="1">
    <citation type="submission" date="2024-04" db="EMBL/GenBank/DDBJ databases">
        <title>Kosakonia calanthae sp. nov., a halophilic bacterium isolated from leaves of Calanthe tiplacata.</title>
        <authorList>
            <person name="Wu P."/>
        </authorList>
    </citation>
    <scope>NUCLEOTIDE SEQUENCE [LARGE SCALE GENOMIC DNA]</scope>
    <source>
        <strain evidence="2 3">BYX6</strain>
    </source>
</reference>
<feature type="transmembrane region" description="Helical" evidence="1">
    <location>
        <begin position="58"/>
        <end position="82"/>
    </location>
</feature>
<feature type="transmembrane region" description="Helical" evidence="1">
    <location>
        <begin position="28"/>
        <end position="46"/>
    </location>
</feature>
<gene>
    <name evidence="2" type="ORF">AAEY27_05430</name>
</gene>
<protein>
    <submittedName>
        <fullName evidence="2">NrsF family protein</fullName>
    </submittedName>
</protein>
<keyword evidence="1" id="KW-1133">Transmembrane helix</keyword>
<name>A0ABZ3BDS3_9ENTR</name>
<evidence type="ECO:0000256" key="1">
    <source>
        <dbReference type="SAM" id="Phobius"/>
    </source>
</evidence>
<dbReference type="RefSeq" id="WP_342323889.1">
    <property type="nucleotide sequence ID" value="NZ_CP151800.1"/>
</dbReference>
<keyword evidence="3" id="KW-1185">Reference proteome</keyword>
<feature type="transmembrane region" description="Helical" evidence="1">
    <location>
        <begin position="128"/>
        <end position="146"/>
    </location>
</feature>